<dbReference type="Proteomes" id="UP001283109">
    <property type="component" value="Unassembled WGS sequence"/>
</dbReference>
<proteinExistence type="predicted"/>
<gene>
    <name evidence="1" type="ORF">R8Z58_17265</name>
</gene>
<comment type="caution">
    <text evidence="1">The sequence shown here is derived from an EMBL/GenBank/DDBJ whole genome shotgun (WGS) entry which is preliminary data.</text>
</comment>
<reference evidence="1 2" key="1">
    <citation type="submission" date="2023-11" db="EMBL/GenBank/DDBJ databases">
        <title>Draft genome sequence of Microbacterium arthrosphaerae JCM 30492.</title>
        <authorList>
            <person name="Zhang G."/>
            <person name="Ding Y."/>
        </authorList>
    </citation>
    <scope>NUCLEOTIDE SEQUENCE [LARGE SCALE GENOMIC DNA]</scope>
    <source>
        <strain evidence="1 2">JCM 30492</strain>
    </source>
</reference>
<dbReference type="Gene3D" id="2.40.160.20">
    <property type="match status" value="1"/>
</dbReference>
<sequence length="144" mass="15906">MRLEHLYRLRFSYPDGWAVELEGGWQQHLYFADGVCEGALTGRFRAANFPLRRTAEGPFLPDLRGVVETDDGATVLVECRGYGRAQPAGARQVVGSVLHVSDHPSYRRLNDAVCVCVGEVRARDGDGPELVLDVAEVIWEPIAP</sequence>
<evidence type="ECO:0000313" key="2">
    <source>
        <dbReference type="Proteomes" id="UP001283109"/>
    </source>
</evidence>
<name>A0ABU4H5A6_9MICO</name>
<dbReference type="EMBL" id="JAWQEV010000009">
    <property type="protein sequence ID" value="MDW4574528.1"/>
    <property type="molecule type" value="Genomic_DNA"/>
</dbReference>
<dbReference type="RefSeq" id="WP_318355023.1">
    <property type="nucleotide sequence ID" value="NZ_JAWQEV010000009.1"/>
</dbReference>
<evidence type="ECO:0000313" key="1">
    <source>
        <dbReference type="EMBL" id="MDW4574528.1"/>
    </source>
</evidence>
<keyword evidence="2" id="KW-1185">Reference proteome</keyword>
<organism evidence="1 2">
    <name type="scientific">Microbacterium arthrosphaerae</name>
    <dbReference type="NCBI Taxonomy" id="792652"/>
    <lineage>
        <taxon>Bacteria</taxon>
        <taxon>Bacillati</taxon>
        <taxon>Actinomycetota</taxon>
        <taxon>Actinomycetes</taxon>
        <taxon>Micrococcales</taxon>
        <taxon>Microbacteriaceae</taxon>
        <taxon>Microbacterium</taxon>
    </lineage>
</organism>
<accession>A0ABU4H5A6</accession>
<protein>
    <submittedName>
        <fullName evidence="1">Uncharacterized protein</fullName>
    </submittedName>
</protein>